<keyword evidence="1" id="KW-0812">Transmembrane</keyword>
<evidence type="ECO:0000313" key="2">
    <source>
        <dbReference type="EMBL" id="NEG69846.1"/>
    </source>
</evidence>
<keyword evidence="3" id="KW-1185">Reference proteome</keyword>
<protein>
    <submittedName>
        <fullName evidence="2">Uncharacterized protein</fullName>
    </submittedName>
</protein>
<sequence>MSIWALLSQALVLACGRREEDEELQYAGWFLVFIAVLIALGAVMIAGMAVWCVVNQHGAFTGEWRWVTFGISTSIRCTA</sequence>
<gene>
    <name evidence="2" type="ORF">F6S87_04355</name>
</gene>
<evidence type="ECO:0000313" key="3">
    <source>
        <dbReference type="Proteomes" id="UP000469292"/>
    </source>
</evidence>
<comment type="caution">
    <text evidence="2">The sequence shown here is derived from an EMBL/GenBank/DDBJ whole genome shotgun (WGS) entry which is preliminary data.</text>
</comment>
<accession>A0A6I5N034</accession>
<evidence type="ECO:0000256" key="1">
    <source>
        <dbReference type="SAM" id="Phobius"/>
    </source>
</evidence>
<keyword evidence="1" id="KW-0472">Membrane</keyword>
<feature type="transmembrane region" description="Helical" evidence="1">
    <location>
        <begin position="28"/>
        <end position="54"/>
    </location>
</feature>
<proteinExistence type="predicted"/>
<organism evidence="2 3">
    <name type="scientific">Bifidobacterium choloepi</name>
    <dbReference type="NCBI Taxonomy" id="2614131"/>
    <lineage>
        <taxon>Bacteria</taxon>
        <taxon>Bacillati</taxon>
        <taxon>Actinomycetota</taxon>
        <taxon>Actinomycetes</taxon>
        <taxon>Bifidobacteriales</taxon>
        <taxon>Bifidobacteriaceae</taxon>
        <taxon>Bifidobacterium</taxon>
    </lineage>
</organism>
<keyword evidence="1" id="KW-1133">Transmembrane helix</keyword>
<name>A0A6I5N034_9BIFI</name>
<reference evidence="2 3" key="1">
    <citation type="submission" date="2019-09" db="EMBL/GenBank/DDBJ databases">
        <title>Phylogenetic characterization of a novel taxon of the genus Bifidobacterium: Bifidobacterium choloepi sp. nov.</title>
        <authorList>
            <person name="Modesto M."/>
            <person name="Satti M."/>
        </authorList>
    </citation>
    <scope>NUCLEOTIDE SEQUENCE [LARGE SCALE GENOMIC DNA]</scope>
    <source>
        <strain evidence="2 3">BRDM6</strain>
    </source>
</reference>
<dbReference type="EMBL" id="VYSG01000001">
    <property type="protein sequence ID" value="NEG69846.1"/>
    <property type="molecule type" value="Genomic_DNA"/>
</dbReference>
<dbReference type="Proteomes" id="UP000469292">
    <property type="component" value="Unassembled WGS sequence"/>
</dbReference>
<dbReference type="AlphaFoldDB" id="A0A6I5N034"/>